<protein>
    <submittedName>
        <fullName evidence="2">Uncharacterized protein</fullName>
    </submittedName>
</protein>
<feature type="transmembrane region" description="Helical" evidence="1">
    <location>
        <begin position="56"/>
        <end position="76"/>
    </location>
</feature>
<keyword evidence="1" id="KW-1133">Transmembrane helix</keyword>
<gene>
    <name evidence="2" type="ORF">C5167_046640</name>
</gene>
<accession>A0A4Y7LHV8</accession>
<proteinExistence type="predicted"/>
<keyword evidence="3" id="KW-1185">Reference proteome</keyword>
<feature type="transmembrane region" description="Helical" evidence="1">
    <location>
        <begin position="14"/>
        <end position="35"/>
    </location>
</feature>
<dbReference type="Proteomes" id="UP000316621">
    <property type="component" value="Chromosome 11"/>
</dbReference>
<sequence>MISLLTVKPFHVKSFFLCIEIIRYLVISSCILGYLSDVLRKKQKMILFRCPLIKKYSVNSVTLMILKALMTLLILFSELGNTHDSESTQQSLSLDSTKGSTEWWMSKLGIAGNVLLKDGHQTIAALPFDVDKPACTSALGINSHVLVGTKPSCVLLNYTDASI</sequence>
<dbReference type="Gramene" id="RZC83851">
    <property type="protein sequence ID" value="RZC83851"/>
    <property type="gene ID" value="C5167_046640"/>
</dbReference>
<evidence type="ECO:0000313" key="2">
    <source>
        <dbReference type="EMBL" id="RZC83851.1"/>
    </source>
</evidence>
<evidence type="ECO:0000313" key="3">
    <source>
        <dbReference type="Proteomes" id="UP000316621"/>
    </source>
</evidence>
<evidence type="ECO:0000256" key="1">
    <source>
        <dbReference type="SAM" id="Phobius"/>
    </source>
</evidence>
<dbReference type="AlphaFoldDB" id="A0A4Y7LHV8"/>
<keyword evidence="1" id="KW-0472">Membrane</keyword>
<reference evidence="2 3" key="1">
    <citation type="journal article" date="2018" name="Science">
        <title>The opium poppy genome and morphinan production.</title>
        <authorList>
            <person name="Guo L."/>
            <person name="Winzer T."/>
            <person name="Yang X."/>
            <person name="Li Y."/>
            <person name="Ning Z."/>
            <person name="He Z."/>
            <person name="Teodor R."/>
            <person name="Lu Y."/>
            <person name="Bowser T.A."/>
            <person name="Graham I.A."/>
            <person name="Ye K."/>
        </authorList>
    </citation>
    <scope>NUCLEOTIDE SEQUENCE [LARGE SCALE GENOMIC DNA]</scope>
    <source>
        <strain evidence="3">cv. HN1</strain>
        <tissue evidence="2">Leaves</tissue>
    </source>
</reference>
<dbReference type="EMBL" id="CM010725">
    <property type="protein sequence ID" value="RZC83851.1"/>
    <property type="molecule type" value="Genomic_DNA"/>
</dbReference>
<organism evidence="2 3">
    <name type="scientific">Papaver somniferum</name>
    <name type="common">Opium poppy</name>
    <dbReference type="NCBI Taxonomy" id="3469"/>
    <lineage>
        <taxon>Eukaryota</taxon>
        <taxon>Viridiplantae</taxon>
        <taxon>Streptophyta</taxon>
        <taxon>Embryophyta</taxon>
        <taxon>Tracheophyta</taxon>
        <taxon>Spermatophyta</taxon>
        <taxon>Magnoliopsida</taxon>
        <taxon>Ranunculales</taxon>
        <taxon>Papaveraceae</taxon>
        <taxon>Papaveroideae</taxon>
        <taxon>Papaver</taxon>
    </lineage>
</organism>
<keyword evidence="1" id="KW-0812">Transmembrane</keyword>
<name>A0A4Y7LHV8_PAPSO</name>